<dbReference type="Proteomes" id="UP000192596">
    <property type="component" value="Unassembled WGS sequence"/>
</dbReference>
<reference evidence="8" key="1">
    <citation type="submission" date="2017-03" db="EMBL/GenBank/DDBJ databases">
        <title>Genomes of endolithic fungi from Antarctica.</title>
        <authorList>
            <person name="Coleine C."/>
            <person name="Masonjones S."/>
            <person name="Stajich J.E."/>
        </authorList>
    </citation>
    <scope>NUCLEOTIDE SEQUENCE [LARGE SCALE GENOMIC DNA]</scope>
    <source>
        <strain evidence="8">CCFEE 5527</strain>
    </source>
</reference>
<evidence type="ECO:0000259" key="4">
    <source>
        <dbReference type="Pfam" id="PF08626"/>
    </source>
</evidence>
<dbReference type="InterPro" id="IPR058565">
    <property type="entry name" value="Ig_TRAPPC9_Trs120_1st"/>
</dbReference>
<evidence type="ECO:0000313" key="7">
    <source>
        <dbReference type="EMBL" id="OQN99501.1"/>
    </source>
</evidence>
<comment type="caution">
    <text evidence="7">The sequence shown here is derived from an EMBL/GenBank/DDBJ whole genome shotgun (WGS) entry which is preliminary data.</text>
</comment>
<name>A0A1V8SKV0_9PEZI</name>
<feature type="domain" description="Trs120/TRAPPC9 first Ig-like" evidence="6">
    <location>
        <begin position="716"/>
        <end position="857"/>
    </location>
</feature>
<feature type="domain" description="Trs120/TRAPPC9 TPR region" evidence="5">
    <location>
        <begin position="403"/>
        <end position="700"/>
    </location>
</feature>
<dbReference type="Pfam" id="PF26251">
    <property type="entry name" value="TPR_TRAPPC9-Trs120"/>
    <property type="match status" value="1"/>
</dbReference>
<dbReference type="PANTHER" id="PTHR21512">
    <property type="entry name" value="TRAFFICKING PROTEIN PARTICLE COMPLEX SUBUNIT 9"/>
    <property type="match status" value="1"/>
</dbReference>
<dbReference type="Pfam" id="PF08626">
    <property type="entry name" value="TRAPPC9-Trs120"/>
    <property type="match status" value="1"/>
</dbReference>
<dbReference type="PANTHER" id="PTHR21512:SF5">
    <property type="entry name" value="TRAFFICKING PROTEIN PARTICLE COMPLEX SUBUNIT 9"/>
    <property type="match status" value="1"/>
</dbReference>
<protein>
    <recommendedName>
        <fullName evidence="9">Hypercellular protein HypA</fullName>
    </recommendedName>
</protein>
<dbReference type="GO" id="GO:0005802">
    <property type="term" value="C:trans-Golgi network"/>
    <property type="evidence" value="ECO:0007669"/>
    <property type="project" value="TreeGrafter"/>
</dbReference>
<dbReference type="Pfam" id="PF26280">
    <property type="entry name" value="Ig_TRAPPC9-Trs120_2nd"/>
    <property type="match status" value="1"/>
</dbReference>
<proteinExistence type="predicted"/>
<dbReference type="STRING" id="1507870.A0A1V8SKV0"/>
<dbReference type="InterPro" id="IPR058563">
    <property type="entry name" value="Trs120_TRAPPC9_N"/>
</dbReference>
<comment type="subcellular location">
    <subcellularLocation>
        <location evidence="1">Golgi apparatus</location>
    </subcellularLocation>
</comment>
<dbReference type="OrthoDB" id="27962at2759"/>
<keyword evidence="2" id="KW-0333">Golgi apparatus</keyword>
<evidence type="ECO:0000313" key="8">
    <source>
        <dbReference type="Proteomes" id="UP000192596"/>
    </source>
</evidence>
<dbReference type="FunCoup" id="A0A1V8SKV0">
    <property type="interactions" value="51"/>
</dbReference>
<dbReference type="AlphaFoldDB" id="A0A1V8SKV0"/>
<dbReference type="EMBL" id="NAJO01000039">
    <property type="protein sequence ID" value="OQN99501.1"/>
    <property type="molecule type" value="Genomic_DNA"/>
</dbReference>
<keyword evidence="8" id="KW-1185">Reference proteome</keyword>
<feature type="domain" description="Trs120/TRAPPC9 N-terminal" evidence="4">
    <location>
        <begin position="4"/>
        <end position="364"/>
    </location>
</feature>
<organism evidence="7 8">
    <name type="scientific">Cryoendolithus antarcticus</name>
    <dbReference type="NCBI Taxonomy" id="1507870"/>
    <lineage>
        <taxon>Eukaryota</taxon>
        <taxon>Fungi</taxon>
        <taxon>Dikarya</taxon>
        <taxon>Ascomycota</taxon>
        <taxon>Pezizomycotina</taxon>
        <taxon>Dothideomycetes</taxon>
        <taxon>Dothideomycetidae</taxon>
        <taxon>Cladosporiales</taxon>
        <taxon>Cladosporiaceae</taxon>
        <taxon>Cryoendolithus</taxon>
    </lineage>
</organism>
<evidence type="ECO:0000256" key="1">
    <source>
        <dbReference type="ARBA" id="ARBA00004555"/>
    </source>
</evidence>
<dbReference type="InParanoid" id="A0A1V8SKV0"/>
<gene>
    <name evidence="7" type="ORF">B0A48_14643</name>
</gene>
<evidence type="ECO:0008006" key="9">
    <source>
        <dbReference type="Google" id="ProtNLM"/>
    </source>
</evidence>
<evidence type="ECO:0000256" key="3">
    <source>
        <dbReference type="SAM" id="MobiDB-lite"/>
    </source>
</evidence>
<dbReference type="InterPro" id="IPR013935">
    <property type="entry name" value="Trs120_TRAPPC9"/>
</dbReference>
<accession>A0A1V8SKV0</accession>
<sequence>MDRFSPVAAAHIRVLVLPIGQIERKAYVTVLRRLQTEASVIRHSALSALVDGDDFALSPKRFEQGCLLFNYTSSAPDEHVLQYSPYELSRETLLVLGIASASPSNAIDEKHLSATAEHLREKHSRAVHRQVLLLHDSDDVGNSSRSNIVVRRPLEEGSTSLQDAMNGVAVRFLRELTTYAQAMQASPSIPTPGQASRTLQRMSWLRDADGRPGSGSGYCTPLGSPTGEDVPSRSTSRSRASPATSFDQIAGANTAPSALARSDSSSKKHNRTASQDRIALNGFGSGMSQEKIKKRGKARVGIVSGTIHMLAGLWSEALTLLVDHTTQVRSLHDPLWHAKGLENIIVCLMLHAWQAVDFQLPAICYPAVERNTSVPGAHRFSLGLPSGSSRSGDTADSASKRRLAGVLPDLVKQVIMLYRSNEGSTELDTLLLHEATVRLTKLLAVMSTNGGQFDQPILAQIVGDFQSNGSKQSSRSSSSNTATSNSGTGSKVAVVELLSTALPNNDDGINTSDHLVILSGIASVYSTLGMQRKKAITMKELVIRLTAALNHARKLGAAEMGIHPAASLSAETGIVASPQESRSMLNMVTEIARVYGIDLVDPAYLRQSTEGESTILPALSNPDFGSSPMKIATLKELLALCEAAPDPHGILRILASFLRLASPSAAVDLTTRTDSIELAPEEQSRLANMMSRTIGVARHLGLQDTQVEYWDPYMLRGLTFAPASMQRTLIDRQKIVRAATGTGSNPLLYDPNSSRQATARQSTVLVQHETATCLVTLQNTLDVAIEIEWIQLVTDRAMLEVESKSVQLGAACLQQVALQVVPTSVGKAVVTACKIKVLGCREQDFSLVQGPWASAKSLLTTASQTAVGVGGSTGLTTSTVSLEGIASMPVIELKSTSLQEDTLRILEGESQRFEITVRNTSVVDAAISEAVCTSTCLRIVHTDETIGAGSTMILRAELVGEMDVSNLRVNVFYSRASGIDTYARLLSVPIHATVSATLQAQDLEIIPSATGDEAFDVSFTLANNHRSDTTYICATLHDSTWTDEPSSILSSSQSHRIHLTLPQWNATYVPDSSPADLLAQMLAHIRISWTLGSHRGTTSLVSLTLPSSAIPHLRGDPVAVSLTPFPHPLTQGTFAPLIVKLRNRTASPSAALYLQLHPHMGGADPPAVVGSLTRLVPALKAGDEKEVEFSVCPFLVGELEVKASMRPARPGRAVKESGDGESWSRVVRVVVR</sequence>
<feature type="region of interest" description="Disordered" evidence="3">
    <location>
        <begin position="206"/>
        <end position="285"/>
    </location>
</feature>
<evidence type="ECO:0000259" key="6">
    <source>
        <dbReference type="Pfam" id="PF26254"/>
    </source>
</evidence>
<evidence type="ECO:0000256" key="2">
    <source>
        <dbReference type="ARBA" id="ARBA00023034"/>
    </source>
</evidence>
<dbReference type="InterPro" id="IPR058564">
    <property type="entry name" value="TPR_TRAPPC9_Trs120"/>
</dbReference>
<dbReference type="Pfam" id="PF26254">
    <property type="entry name" value="Ig_TRAPPC9-Trs120_1st"/>
    <property type="match status" value="1"/>
</dbReference>
<feature type="compositionally biased region" description="Low complexity" evidence="3">
    <location>
        <begin position="232"/>
        <end position="245"/>
    </location>
</feature>
<evidence type="ECO:0000259" key="5">
    <source>
        <dbReference type="Pfam" id="PF26251"/>
    </source>
</evidence>